<keyword evidence="2" id="KW-0472">Membrane</keyword>
<organism evidence="3 4">
    <name type="scientific">Anaerocolumna cellulosilytica</name>
    <dbReference type="NCBI Taxonomy" id="433286"/>
    <lineage>
        <taxon>Bacteria</taxon>
        <taxon>Bacillati</taxon>
        <taxon>Bacillota</taxon>
        <taxon>Clostridia</taxon>
        <taxon>Lachnospirales</taxon>
        <taxon>Lachnospiraceae</taxon>
        <taxon>Anaerocolumna</taxon>
    </lineage>
</organism>
<dbReference type="InterPro" id="IPR001466">
    <property type="entry name" value="Beta-lactam-related"/>
</dbReference>
<dbReference type="Gene3D" id="3.40.710.10">
    <property type="entry name" value="DD-peptidase/beta-lactamase superfamily"/>
    <property type="match status" value="1"/>
</dbReference>
<dbReference type="Pfam" id="PF00144">
    <property type="entry name" value="Beta-lactamase"/>
    <property type="match status" value="1"/>
</dbReference>
<evidence type="ECO:0000256" key="2">
    <source>
        <dbReference type="ARBA" id="ARBA00023136"/>
    </source>
</evidence>
<dbReference type="InterPro" id="IPR050491">
    <property type="entry name" value="AmpC-like"/>
</dbReference>
<dbReference type="SUPFAM" id="SSF56601">
    <property type="entry name" value="beta-lactamase/transpeptidase-like"/>
    <property type="match status" value="1"/>
</dbReference>
<comment type="subcellular location">
    <subcellularLocation>
        <location evidence="1">Membrane</location>
    </subcellularLocation>
</comment>
<accession>A0A6S6QSC5</accession>
<evidence type="ECO:0000313" key="4">
    <source>
        <dbReference type="Proteomes" id="UP000515561"/>
    </source>
</evidence>
<dbReference type="PANTHER" id="PTHR46825">
    <property type="entry name" value="D-ALANYL-D-ALANINE-CARBOXYPEPTIDASE/ENDOPEPTIDASE AMPH"/>
    <property type="match status" value="1"/>
</dbReference>
<protein>
    <submittedName>
        <fullName evidence="3">Uncharacterized protein</fullName>
    </submittedName>
</protein>
<dbReference type="PANTHER" id="PTHR46825:SF11">
    <property type="entry name" value="PENICILLIN-BINDING PROTEIN 4"/>
    <property type="match status" value="1"/>
</dbReference>
<reference evidence="3 4" key="1">
    <citation type="journal article" date="2016" name="Int. J. Syst. Evol. Microbiol.">
        <title>Descriptions of Anaerotaenia torta gen. nov., sp. nov. and Anaerocolumna cellulosilytica gen. nov., sp. nov. isolated from a methanogenic reactor of cattle waste.</title>
        <authorList>
            <person name="Uek A."/>
            <person name="Ohtaki Y."/>
            <person name="Kaku N."/>
            <person name="Ueki K."/>
        </authorList>
    </citation>
    <scope>NUCLEOTIDE SEQUENCE [LARGE SCALE GENOMIC DNA]</scope>
    <source>
        <strain evidence="3 4">SN021</strain>
    </source>
</reference>
<dbReference type="AlphaFoldDB" id="A0A6S6QSC5"/>
<proteinExistence type="predicted"/>
<evidence type="ECO:0000313" key="3">
    <source>
        <dbReference type="EMBL" id="BCJ94233.1"/>
    </source>
</evidence>
<keyword evidence="4" id="KW-1185">Reference proteome</keyword>
<name>A0A6S6QSC5_9FIRM</name>
<dbReference type="GO" id="GO:0016020">
    <property type="term" value="C:membrane"/>
    <property type="evidence" value="ECO:0007669"/>
    <property type="project" value="UniProtKB-SubCell"/>
</dbReference>
<dbReference type="KEGG" id="acel:acsn021_18020"/>
<evidence type="ECO:0000256" key="1">
    <source>
        <dbReference type="ARBA" id="ARBA00004370"/>
    </source>
</evidence>
<sequence length="685" mass="76685">MNKIKPNNFNKQSIMMVTVSLLIAFCFIGMTGYAKTQVPVIPSYEKQATDTITMSDSYQYGIGSVSKIFTATAVMKLVDEGKIDLDTPLTYYIPEFRMADERYKQITPKMLLNHSSGIMGTTLHNSFLHGDSDTSYHDTFLDQLAKQELKATPGDYSVYCNDGFTLAEILVEQVSGMPFSEFIKKEISEPLGLSNTYTPRDKPDENLLAPVYYRNHLVPYVNCNPLASGGIFGTSEDLVKFSQMFMKDSTVHLLSKESVHLMSKSWYLEDKIAATLGDTQMGYGLGWDSVNAYPFNLYGIQALTKGGDVNGYHANLTVLPEQNFSIALTSSGGSSTYLLEAAQDIILEVLLEEGLISDIKDIPFETDYEAERAPLPKEMKQYEGYYLSLNMLKIEFNEEGTLLLKPIGAEYDTVQEYVYTKSGEFISSKGHYLGNTGAFISNAGGNKGFTKFSFRKESNGKVYLIGTTYESTNGLGKSALTMPFAEKIEPLTVSDTVLSQWKTRADKKYYLINEVYNSHAYLEDPVISFQVVDEVPGYVTRYKNKSSHEKCRVINENTAKSELDLPLMLGRDLFHYAFYEKDKAEYVTVETYNYVGEEKVKSSKELKDTVIIGEDLTVWYEIVQEDASAIIKVTSPDNGAYYVYDKDNNCIASSLYTAESDSFMLPTGGHIAFAGSKDAVFQITR</sequence>
<gene>
    <name evidence="3" type="ORF">acsn021_18020</name>
</gene>
<dbReference type="Proteomes" id="UP000515561">
    <property type="component" value="Chromosome"/>
</dbReference>
<dbReference type="EMBL" id="AP023367">
    <property type="protein sequence ID" value="BCJ94233.1"/>
    <property type="molecule type" value="Genomic_DNA"/>
</dbReference>
<dbReference type="RefSeq" id="WP_184091228.1">
    <property type="nucleotide sequence ID" value="NZ_AP023367.1"/>
</dbReference>
<dbReference type="InterPro" id="IPR012338">
    <property type="entry name" value="Beta-lactam/transpept-like"/>
</dbReference>